<dbReference type="Pfam" id="PF00644">
    <property type="entry name" value="PARP"/>
    <property type="match status" value="1"/>
</dbReference>
<dbReference type="Gene3D" id="2.20.140.10">
    <property type="entry name" value="WGR domain"/>
    <property type="match status" value="1"/>
</dbReference>
<feature type="repeat" description="ANK" evidence="7">
    <location>
        <begin position="1190"/>
        <end position="1222"/>
    </location>
</feature>
<keyword evidence="7" id="KW-0040">ANK repeat</keyword>
<feature type="domain" description="PARP alpha-helical" evidence="11">
    <location>
        <begin position="1470"/>
        <end position="1608"/>
    </location>
</feature>
<evidence type="ECO:0000256" key="2">
    <source>
        <dbReference type="ARBA" id="ARBA00022676"/>
    </source>
</evidence>
<dbReference type="InterPro" id="IPR036616">
    <property type="entry name" value="Poly(ADP-ribose)pol_reg_dom_sf"/>
</dbReference>
<dbReference type="Gene3D" id="1.20.142.10">
    <property type="entry name" value="Poly(ADP-ribose) polymerase, regulatory domain"/>
    <property type="match status" value="1"/>
</dbReference>
<evidence type="ECO:0000256" key="6">
    <source>
        <dbReference type="ARBA" id="ARBA00023242"/>
    </source>
</evidence>
<organism evidence="13">
    <name type="scientific">Alexandrium monilatum</name>
    <dbReference type="NCBI Taxonomy" id="311494"/>
    <lineage>
        <taxon>Eukaryota</taxon>
        <taxon>Sar</taxon>
        <taxon>Alveolata</taxon>
        <taxon>Dinophyceae</taxon>
        <taxon>Gonyaulacales</taxon>
        <taxon>Pyrocystaceae</taxon>
        <taxon>Alexandrium</taxon>
    </lineage>
</organism>
<dbReference type="Pfam" id="PF02877">
    <property type="entry name" value="PARP_reg"/>
    <property type="match status" value="1"/>
</dbReference>
<dbReference type="GO" id="GO:0006302">
    <property type="term" value="P:double-strand break repair"/>
    <property type="evidence" value="ECO:0007669"/>
    <property type="project" value="TreeGrafter"/>
</dbReference>
<dbReference type="InterPro" id="IPR012317">
    <property type="entry name" value="Poly(ADP-ribose)pol_cat_dom"/>
</dbReference>
<dbReference type="SMART" id="SM00248">
    <property type="entry name" value="ANK"/>
    <property type="match status" value="16"/>
</dbReference>
<evidence type="ECO:0000256" key="4">
    <source>
        <dbReference type="ARBA" id="ARBA00022695"/>
    </source>
</evidence>
<evidence type="ECO:0000256" key="8">
    <source>
        <dbReference type="RuleBase" id="RU362114"/>
    </source>
</evidence>
<protein>
    <recommendedName>
        <fullName evidence="8">Poly [ADP-ribose] polymerase</fullName>
        <shortName evidence="8">PARP</shortName>
        <ecNumber evidence="8">2.4.2.-</ecNumber>
    </recommendedName>
</protein>
<dbReference type="PANTHER" id="PTHR10459:SF108">
    <property type="entry name" value="POLY [ADP-RIBOSE] POLYMERASE"/>
    <property type="match status" value="1"/>
</dbReference>
<dbReference type="InterPro" id="IPR008893">
    <property type="entry name" value="WGR_domain"/>
</dbReference>
<dbReference type="InterPro" id="IPR004102">
    <property type="entry name" value="Poly(ADP-ribose)pol_reg_dom"/>
</dbReference>
<dbReference type="CDD" id="cd07997">
    <property type="entry name" value="WGR_PARP"/>
    <property type="match status" value="1"/>
</dbReference>
<dbReference type="InterPro" id="IPR036770">
    <property type="entry name" value="Ankyrin_rpt-contain_sf"/>
</dbReference>
<evidence type="ECO:0000259" key="12">
    <source>
        <dbReference type="PROSITE" id="PS51977"/>
    </source>
</evidence>
<dbReference type="SUPFAM" id="SSF47587">
    <property type="entry name" value="Domain of poly(ADP-ribose) polymerase"/>
    <property type="match status" value="1"/>
</dbReference>
<feature type="domain" description="WGR" evidence="12">
    <location>
        <begin position="1348"/>
        <end position="1445"/>
    </location>
</feature>
<dbReference type="SUPFAM" id="SSF56399">
    <property type="entry name" value="ADP-ribosylation"/>
    <property type="match status" value="1"/>
</dbReference>
<reference evidence="13" key="1">
    <citation type="submission" date="2021-01" db="EMBL/GenBank/DDBJ databases">
        <authorList>
            <person name="Corre E."/>
            <person name="Pelletier E."/>
            <person name="Niang G."/>
            <person name="Scheremetjew M."/>
            <person name="Finn R."/>
            <person name="Kale V."/>
            <person name="Holt S."/>
            <person name="Cochrane G."/>
            <person name="Meng A."/>
            <person name="Brown T."/>
            <person name="Cohen L."/>
        </authorList>
    </citation>
    <scope>NUCLEOTIDE SEQUENCE</scope>
    <source>
        <strain evidence="13">CCMP3105</strain>
    </source>
</reference>
<evidence type="ECO:0000256" key="7">
    <source>
        <dbReference type="PROSITE-ProRule" id="PRU00023"/>
    </source>
</evidence>
<feature type="repeat" description="ANK" evidence="7">
    <location>
        <begin position="275"/>
        <end position="307"/>
    </location>
</feature>
<accession>A0A7S4T850</accession>
<dbReference type="GO" id="GO:0003950">
    <property type="term" value="F:NAD+ poly-ADP-ribosyltransferase activity"/>
    <property type="evidence" value="ECO:0007669"/>
    <property type="project" value="UniProtKB-UniRule"/>
</dbReference>
<feature type="repeat" description="ANK" evidence="7">
    <location>
        <begin position="975"/>
        <end position="1010"/>
    </location>
</feature>
<dbReference type="GO" id="GO:0070212">
    <property type="term" value="P:protein poly-ADP-ribosylation"/>
    <property type="evidence" value="ECO:0007669"/>
    <property type="project" value="TreeGrafter"/>
</dbReference>
<keyword evidence="4" id="KW-0548">Nucleotidyltransferase</keyword>
<dbReference type="GO" id="GO:0016779">
    <property type="term" value="F:nucleotidyltransferase activity"/>
    <property type="evidence" value="ECO:0007669"/>
    <property type="project" value="UniProtKB-KW"/>
</dbReference>
<dbReference type="EC" id="2.4.2.-" evidence="8"/>
<dbReference type="Gene3D" id="1.25.40.20">
    <property type="entry name" value="Ankyrin repeat-containing domain"/>
    <property type="match status" value="5"/>
</dbReference>
<dbReference type="Pfam" id="PF05406">
    <property type="entry name" value="WGR"/>
    <property type="match status" value="1"/>
</dbReference>
<dbReference type="CDD" id="cd01437">
    <property type="entry name" value="parp_like"/>
    <property type="match status" value="1"/>
</dbReference>
<feature type="repeat" description="ANK" evidence="7">
    <location>
        <begin position="381"/>
        <end position="418"/>
    </location>
</feature>
<dbReference type="PROSITE" id="PS50297">
    <property type="entry name" value="ANK_REP_REGION"/>
    <property type="match status" value="5"/>
</dbReference>
<evidence type="ECO:0000256" key="9">
    <source>
        <dbReference type="SAM" id="MobiDB-lite"/>
    </source>
</evidence>
<dbReference type="PROSITE" id="PS51060">
    <property type="entry name" value="PARP_ALPHA_HD"/>
    <property type="match status" value="1"/>
</dbReference>
<evidence type="ECO:0000259" key="10">
    <source>
        <dbReference type="PROSITE" id="PS51059"/>
    </source>
</evidence>
<dbReference type="InterPro" id="IPR002110">
    <property type="entry name" value="Ankyrin_rpt"/>
</dbReference>
<dbReference type="Pfam" id="PF12796">
    <property type="entry name" value="Ank_2"/>
    <property type="match status" value="2"/>
</dbReference>
<keyword evidence="6" id="KW-0539">Nucleus</keyword>
<dbReference type="PANTHER" id="PTHR10459">
    <property type="entry name" value="DNA LIGASE"/>
    <property type="match status" value="1"/>
</dbReference>
<dbReference type="InterPro" id="IPR036930">
    <property type="entry name" value="WGR_dom_sf"/>
</dbReference>
<keyword evidence="2 8" id="KW-0328">Glycosyltransferase</keyword>
<dbReference type="SUPFAM" id="SSF48403">
    <property type="entry name" value="Ankyrin repeat"/>
    <property type="match status" value="4"/>
</dbReference>
<dbReference type="PROSITE" id="PS50088">
    <property type="entry name" value="ANK_REPEAT"/>
    <property type="match status" value="6"/>
</dbReference>
<gene>
    <name evidence="13" type="ORF">AMON00008_LOCUS62412</name>
</gene>
<dbReference type="PRINTS" id="PR01415">
    <property type="entry name" value="ANKYRIN"/>
</dbReference>
<evidence type="ECO:0000313" key="13">
    <source>
        <dbReference type="EMBL" id="CAE4665160.1"/>
    </source>
</evidence>
<keyword evidence="5 8" id="KW-0520">NAD</keyword>
<keyword evidence="3 8" id="KW-0808">Transferase</keyword>
<dbReference type="Gene3D" id="3.90.228.10">
    <property type="match status" value="1"/>
</dbReference>
<feature type="domain" description="PARP catalytic" evidence="10">
    <location>
        <begin position="1618"/>
        <end position="1877"/>
    </location>
</feature>
<feature type="repeat" description="ANK" evidence="7">
    <location>
        <begin position="348"/>
        <end position="380"/>
    </location>
</feature>
<evidence type="ECO:0000256" key="3">
    <source>
        <dbReference type="ARBA" id="ARBA00022679"/>
    </source>
</evidence>
<dbReference type="PROSITE" id="PS51977">
    <property type="entry name" value="WGR"/>
    <property type="match status" value="1"/>
</dbReference>
<dbReference type="EMBL" id="HBNR01087070">
    <property type="protein sequence ID" value="CAE4665160.1"/>
    <property type="molecule type" value="Transcribed_RNA"/>
</dbReference>
<evidence type="ECO:0000256" key="1">
    <source>
        <dbReference type="ARBA" id="ARBA00004123"/>
    </source>
</evidence>
<dbReference type="GO" id="GO:0005730">
    <property type="term" value="C:nucleolus"/>
    <property type="evidence" value="ECO:0007669"/>
    <property type="project" value="TreeGrafter"/>
</dbReference>
<comment type="subcellular location">
    <subcellularLocation>
        <location evidence="1">Nucleus</location>
    </subcellularLocation>
</comment>
<evidence type="ECO:0000256" key="5">
    <source>
        <dbReference type="ARBA" id="ARBA00023027"/>
    </source>
</evidence>
<feature type="region of interest" description="Disordered" evidence="9">
    <location>
        <begin position="1669"/>
        <end position="1690"/>
    </location>
</feature>
<sequence length="1891" mass="200768">MAGDAAAAHRLCDAGATVDVLAKHSGCTPLHLSMFEMNAGTLAFATALVAARADVNAPTPLHGKGQLKLHAYGQRCRHRRFAIHAGVEAGSSALVELLVAARADVNAPIEARTVSTASRWLPLPSTDAEPGEPGSQVDLGVRVGAAVALEAEAAVQALTPLGADATQLAKAVSKAGVVARGAHDVAVLSGTVSRIVGDGHYELGGGDFAPLLQGRGAGAGPLVVPRSALLARLETQSVAVRELRPLHCSAERNDSSAILALLRGRAEPSVPDGRDGRLALHRAVEHRNVDAVKALIAAGSALDVEDATKRRARPLLSAVKSALAGQGLGVLDMLLQARAAMNEGCSADGFTALHLAAAARSAPAVDLLLHHHADPSVSDPAGRTPLHKAVNAAAPSEPSFDIERKLLDAGAPVNARDKRGRTALHYAFVKEGKPWDASSADPVETVTSLCAAEGVLVDLADEFGATPLLYAARRGATISSLYLAKRGVSLQARDVHGNDVLGTALAAAHHEYAITLLSQSAGDVNAPMRHVQPSDTPVGSMPGQVEPGEHRFRISPGMSVDQGGVASLPSETCATVDLLMSDGCRAEWTFQLLQGSADLIFGLAALPPSPERLGSQSRKPLVIGILARSGGVYADGSATGSHDPFKLEPHDQLTFSLDMAAGTLTARKNVEKATARIVVDKPSVFAGRSWRPAVQSIGPAEGRVRLRSCRPLPAGAQGGADTTRGGAEVAVGSTQVDTKGVKAGPPVTLFHEAIKNKWLGLAYLLLDHGFPFHKAIQDSLSLGEFQLVLTLLRKINPAQNELVRGLDAEGRNLLHVLADFPGRLDPKAGAISAEFAQRGVLPGLADGRGRLPLHCAAANGHFDLSKWLVDVCSQEVCLARCANGQVPLHGVCTQTWLRRHGEGLHRQFLGLLLPGNRSAAGATFVDDTIDVRTLPNTIKPPIRSVPLVNVAAVGLAQSAARIIDAQADCNTRDDLGETPLGAVLHGDHANAVSLVRLLLFNGADANLRDARGDTPLRGAVRSRFSLQLVQDLVQAGARITEDPGQHPAGGSLVLDAMRVPSTAAAPVPSILEKLLELKAQPSQGVDERGRPPILVAVDARRAEVFRALLAAGAAPTCLDAAGRSALLATIAVREPDMVLPLVAARADPRGGRDARGRPPLFAAVEWGNPEVVRSLLEARADANAAGTDDLGRAPLSLAVRANNTAVADCLLAALADPKAQDTSGRSALHHCVQPLAYGSYENAALLAALLRTPGGREATALADGAGATPVQLAVAQGSGRLAAVLVEEGLLPARPGPPTAPSALSMAEEPSGTPPDIEAHALAELERLEASAKQVPTPVHSAYGMAGENRVFHQEGVEHDALLFKVDLKRNEMRFYHLQLVHEVNKDLYVLFTRWGEIGETGMHQRTPQPTLEEALKEFGKVFREKTGNVWATKDTDFERKPNKYQILRRRKAVARSDGLLRPFEAEQGLCKLPSSLQRTVRAMCDPVMVGQALAGLGIKTQSMPFGSLTRATLNEAKELLGAIRLANEELRTLRTAAVPADPAETAQKRNNLRERVLELSSRYYELVPRKAGTYEVARPLESEAELAKEFEALIDLAEASVGVQLILGASHRQGEEHPFDYCLRGLGIALEEVDPSSEEFSLLLRYAQSTCTSGQAPKAADPSDFVQVVHPADGKTPPQRSRRPPRPHDTVTAIYRLARRGETARFQASGADKLHNRRLLWHGSRLSNMIGIMTQGLRVAPPEAPATGYMFGKGVYFADMYSKSRQYCRSSGTNEPAYMMLCDVALGEMHPCRAAQYMDAPQPGTQSTWGQGARAPDWANQIVEPGGASLPTPLLGDVGKREEHRLNYNEFIVYDPAQIHMRYLIELNNFECHVQEADASRAAKKPRLTC</sequence>
<evidence type="ECO:0000259" key="11">
    <source>
        <dbReference type="PROSITE" id="PS51060"/>
    </source>
</evidence>
<dbReference type="InterPro" id="IPR050800">
    <property type="entry name" value="ARTD/PARP"/>
</dbReference>
<dbReference type="SUPFAM" id="SSF142921">
    <property type="entry name" value="WGR domain-like"/>
    <property type="match status" value="1"/>
</dbReference>
<feature type="repeat" description="ANK" evidence="7">
    <location>
        <begin position="1155"/>
        <end position="1187"/>
    </location>
</feature>
<proteinExistence type="predicted"/>
<dbReference type="PROSITE" id="PS51059">
    <property type="entry name" value="PARP_CATALYTIC"/>
    <property type="match status" value="1"/>
</dbReference>
<dbReference type="SMART" id="SM00773">
    <property type="entry name" value="WGR"/>
    <property type="match status" value="1"/>
</dbReference>
<name>A0A7S4T850_9DINO</name>
<feature type="region of interest" description="Disordered" evidence="9">
    <location>
        <begin position="1292"/>
        <end position="1313"/>
    </location>
</feature>
<dbReference type="GO" id="GO:1990404">
    <property type="term" value="F:NAD+-protein mono-ADP-ribosyltransferase activity"/>
    <property type="evidence" value="ECO:0007669"/>
    <property type="project" value="TreeGrafter"/>
</dbReference>